<dbReference type="PANTHER" id="PTHR31170">
    <property type="entry name" value="BNAC04G53230D PROTEIN"/>
    <property type="match status" value="1"/>
</dbReference>
<dbReference type="Pfam" id="PF03140">
    <property type="entry name" value="DUF247"/>
    <property type="match status" value="1"/>
</dbReference>
<dbReference type="PANTHER" id="PTHR31170:SF25">
    <property type="entry name" value="BNAA09G04570D PROTEIN"/>
    <property type="match status" value="1"/>
</dbReference>
<proteinExistence type="predicted"/>
<dbReference type="Proteomes" id="UP001359559">
    <property type="component" value="Unassembled WGS sequence"/>
</dbReference>
<feature type="region of interest" description="Disordered" evidence="1">
    <location>
        <begin position="99"/>
        <end position="132"/>
    </location>
</feature>
<keyword evidence="2" id="KW-0812">Transmembrane</keyword>
<organism evidence="3 4">
    <name type="scientific">Clitoria ternatea</name>
    <name type="common">Butterfly pea</name>
    <dbReference type="NCBI Taxonomy" id="43366"/>
    <lineage>
        <taxon>Eukaryota</taxon>
        <taxon>Viridiplantae</taxon>
        <taxon>Streptophyta</taxon>
        <taxon>Embryophyta</taxon>
        <taxon>Tracheophyta</taxon>
        <taxon>Spermatophyta</taxon>
        <taxon>Magnoliopsida</taxon>
        <taxon>eudicotyledons</taxon>
        <taxon>Gunneridae</taxon>
        <taxon>Pentapetalae</taxon>
        <taxon>rosids</taxon>
        <taxon>fabids</taxon>
        <taxon>Fabales</taxon>
        <taxon>Fabaceae</taxon>
        <taxon>Papilionoideae</taxon>
        <taxon>50 kb inversion clade</taxon>
        <taxon>NPAAA clade</taxon>
        <taxon>indigoferoid/millettioid clade</taxon>
        <taxon>Phaseoleae</taxon>
        <taxon>Clitoria</taxon>
    </lineage>
</organism>
<comment type="caution">
    <text evidence="3">The sequence shown here is derived from an EMBL/GenBank/DDBJ whole genome shotgun (WGS) entry which is preliminary data.</text>
</comment>
<reference evidence="3 4" key="1">
    <citation type="submission" date="2024-01" db="EMBL/GenBank/DDBJ databases">
        <title>The genomes of 5 underutilized Papilionoideae crops provide insights into root nodulation and disease resistance.</title>
        <authorList>
            <person name="Yuan L."/>
        </authorList>
    </citation>
    <scope>NUCLEOTIDE SEQUENCE [LARGE SCALE GENOMIC DNA]</scope>
    <source>
        <strain evidence="3">LY-2023</strain>
        <tissue evidence="3">Leaf</tissue>
    </source>
</reference>
<gene>
    <name evidence="3" type="ORF">RJT34_25448</name>
</gene>
<dbReference type="EMBL" id="JAYKXN010000006">
    <property type="protein sequence ID" value="KAK7280384.1"/>
    <property type="molecule type" value="Genomic_DNA"/>
</dbReference>
<keyword evidence="2" id="KW-0472">Membrane</keyword>
<evidence type="ECO:0000256" key="1">
    <source>
        <dbReference type="SAM" id="MobiDB-lite"/>
    </source>
</evidence>
<feature type="transmembrane region" description="Helical" evidence="2">
    <location>
        <begin position="311"/>
        <end position="334"/>
    </location>
</feature>
<evidence type="ECO:0000313" key="3">
    <source>
        <dbReference type="EMBL" id="KAK7280384.1"/>
    </source>
</evidence>
<protein>
    <submittedName>
        <fullName evidence="3">Uncharacterized protein</fullName>
    </submittedName>
</protein>
<dbReference type="AlphaFoldDB" id="A0AAN9FS02"/>
<evidence type="ECO:0000313" key="4">
    <source>
        <dbReference type="Proteomes" id="UP001359559"/>
    </source>
</evidence>
<accession>A0AAN9FS02</accession>
<keyword evidence="2" id="KW-1133">Transmembrane helix</keyword>
<keyword evidence="4" id="KW-1185">Reference proteome</keyword>
<dbReference type="InterPro" id="IPR004158">
    <property type="entry name" value="DUF247_pln"/>
</dbReference>
<sequence length="338" mass="39402">MEHLDNQNPKALSLKFDQLIHMRRDITLLENQLPRRLLEMLSKKNGADLDYLFGNYLTMGKFKEHEIVIVSIQNPKPIHILDAYRSFYLSPLKILYGNDNQRSNSDEQKTNVEGDENNNQVAPDDNDNQVTPDACWQTYKSIRDLRNAGIKVIRNKSTNTHDEHTWGNISFVSNWFCGELRLPEMFFNDFVPYLFWNMIAFEMCPDVNCNYECCSFFSFMDSLIDTAEDVKELRLAGVFQNLLGSDEDLANLINELGSDLPTKMYSNTTYNKAVGYSKKYIMVKNQIEKHYNNKCKTWLVEGYNTYFKTPWAIIAFLAALLALILTFIQTWFTIHPRK</sequence>
<evidence type="ECO:0000256" key="2">
    <source>
        <dbReference type="SAM" id="Phobius"/>
    </source>
</evidence>
<name>A0AAN9FS02_CLITE</name>